<dbReference type="Proteomes" id="UP000005439">
    <property type="component" value="Chromosome"/>
</dbReference>
<keyword evidence="5 13" id="KW-0436">Ligase</keyword>
<dbReference type="GO" id="GO:0006432">
    <property type="term" value="P:phenylalanyl-tRNA aminoacylation"/>
    <property type="evidence" value="ECO:0007669"/>
    <property type="project" value="UniProtKB-UniRule"/>
</dbReference>
<keyword evidence="7 13" id="KW-0547">Nucleotide-binding</keyword>
<evidence type="ECO:0000256" key="1">
    <source>
        <dbReference type="ARBA" id="ARBA00004496"/>
    </source>
</evidence>
<gene>
    <name evidence="13" type="primary">pheS</name>
    <name evidence="15" type="ordered locus">Sulac_1375</name>
</gene>
<dbReference type="InterPro" id="IPR045864">
    <property type="entry name" value="aa-tRNA-synth_II/BPL/LPL"/>
</dbReference>
<keyword evidence="4 13" id="KW-0963">Cytoplasm</keyword>
<dbReference type="KEGG" id="sap:Sulac_1375"/>
<feature type="domain" description="Aminoacyl-transfer RNA synthetases class-II family profile" evidence="14">
    <location>
        <begin position="109"/>
        <end position="348"/>
    </location>
</feature>
<dbReference type="GO" id="GO:0000049">
    <property type="term" value="F:tRNA binding"/>
    <property type="evidence" value="ECO:0007669"/>
    <property type="project" value="InterPro"/>
</dbReference>
<evidence type="ECO:0000256" key="4">
    <source>
        <dbReference type="ARBA" id="ARBA00022490"/>
    </source>
</evidence>
<organism evidence="15 16">
    <name type="scientific">Sulfobacillus acidophilus (strain ATCC 700253 / DSM 10332 / NAL)</name>
    <dbReference type="NCBI Taxonomy" id="679936"/>
    <lineage>
        <taxon>Bacteria</taxon>
        <taxon>Bacillati</taxon>
        <taxon>Bacillota</taxon>
        <taxon>Clostridia</taxon>
        <taxon>Eubacteriales</taxon>
        <taxon>Clostridiales Family XVII. Incertae Sedis</taxon>
        <taxon>Sulfobacillus</taxon>
    </lineage>
</organism>
<dbReference type="HAMAP" id="MF_00281">
    <property type="entry name" value="Phe_tRNA_synth_alpha1"/>
    <property type="match status" value="1"/>
</dbReference>
<keyword evidence="6 13" id="KW-0479">Metal-binding</keyword>
<feature type="binding site" evidence="13">
    <location>
        <position position="254"/>
    </location>
    <ligand>
        <name>Mg(2+)</name>
        <dbReference type="ChEBI" id="CHEBI:18420"/>
        <note>shared with beta subunit</note>
    </ligand>
</feature>
<dbReference type="GO" id="GO:0005737">
    <property type="term" value="C:cytoplasm"/>
    <property type="evidence" value="ECO:0007669"/>
    <property type="project" value="UniProtKB-SubCell"/>
</dbReference>
<dbReference type="PATRIC" id="fig|679936.5.peg.1441"/>
<comment type="subcellular location">
    <subcellularLocation>
        <location evidence="1 13">Cytoplasm</location>
    </subcellularLocation>
</comment>
<keyword evidence="10 13" id="KW-0648">Protein biosynthesis</keyword>
<dbReference type="EC" id="6.1.1.20" evidence="13"/>
<name>G8TWH4_SULAD</name>
<dbReference type="SUPFAM" id="SSF55681">
    <property type="entry name" value="Class II aaRS and biotin synthetases"/>
    <property type="match status" value="1"/>
</dbReference>
<dbReference type="GO" id="GO:0005524">
    <property type="term" value="F:ATP binding"/>
    <property type="evidence" value="ECO:0007669"/>
    <property type="project" value="UniProtKB-UniRule"/>
</dbReference>
<accession>G8TWH4</accession>
<evidence type="ECO:0000256" key="13">
    <source>
        <dbReference type="HAMAP-Rule" id="MF_00281"/>
    </source>
</evidence>
<dbReference type="GO" id="GO:0000287">
    <property type="term" value="F:magnesium ion binding"/>
    <property type="evidence" value="ECO:0007669"/>
    <property type="project" value="UniProtKB-UniRule"/>
</dbReference>
<dbReference type="AlphaFoldDB" id="G8TWH4"/>
<reference evidence="15 16" key="2">
    <citation type="journal article" date="2012" name="Stand. Genomic Sci.">
        <title>Complete genome sequence of the moderately thermophilic mineral-sulfide-oxidizing firmicute Sulfobacillus acidophilus type strain (NAL(T)).</title>
        <authorList>
            <person name="Anderson I."/>
            <person name="Chertkov O."/>
            <person name="Chen A."/>
            <person name="Saunders E."/>
            <person name="Lapidus A."/>
            <person name="Nolan M."/>
            <person name="Lucas S."/>
            <person name="Hammon N."/>
            <person name="Deshpande S."/>
            <person name="Cheng J.F."/>
            <person name="Han C."/>
            <person name="Tapia R."/>
            <person name="Goodwin L.A."/>
            <person name="Pitluck S."/>
            <person name="Liolios K."/>
            <person name="Pagani I."/>
            <person name="Ivanova N."/>
            <person name="Mikhailova N."/>
            <person name="Pati A."/>
            <person name="Palaniappan K."/>
            <person name="Land M."/>
            <person name="Pan C."/>
            <person name="Rohde M."/>
            <person name="Pukall R."/>
            <person name="Goker M."/>
            <person name="Detter J.C."/>
            <person name="Woyke T."/>
            <person name="Bristow J."/>
            <person name="Eisen J.A."/>
            <person name="Markowitz V."/>
            <person name="Hugenholtz P."/>
            <person name="Kyrpides N.C."/>
            <person name="Klenk H.P."/>
            <person name="Mavromatis K."/>
        </authorList>
    </citation>
    <scope>NUCLEOTIDE SEQUENCE [LARGE SCALE GENOMIC DNA]</scope>
    <source>
        <strain evidence="16">ATCC 700253 / DSM 10332 / NAL</strain>
    </source>
</reference>
<dbReference type="HOGENOM" id="CLU_025086_0_1_9"/>
<comment type="subunit">
    <text evidence="3 13">Tetramer of two alpha and two beta subunits.</text>
</comment>
<comment type="similarity">
    <text evidence="2 13">Belongs to the class-II aminoacyl-tRNA synthetase family. Phe-tRNA synthetase alpha subunit type 1 subfamily.</text>
</comment>
<evidence type="ECO:0000313" key="16">
    <source>
        <dbReference type="Proteomes" id="UP000005439"/>
    </source>
</evidence>
<evidence type="ECO:0000256" key="12">
    <source>
        <dbReference type="ARBA" id="ARBA00049255"/>
    </source>
</evidence>
<dbReference type="PANTHER" id="PTHR11538:SF41">
    <property type="entry name" value="PHENYLALANINE--TRNA LIGASE, MITOCHONDRIAL"/>
    <property type="match status" value="1"/>
</dbReference>
<proteinExistence type="inferred from homology"/>
<dbReference type="Gene3D" id="3.30.930.10">
    <property type="entry name" value="Bira Bifunctional Protein, Domain 2"/>
    <property type="match status" value="1"/>
</dbReference>
<keyword evidence="16" id="KW-1185">Reference proteome</keyword>
<dbReference type="GO" id="GO:0016740">
    <property type="term" value="F:transferase activity"/>
    <property type="evidence" value="ECO:0007669"/>
    <property type="project" value="UniProtKB-ARBA"/>
</dbReference>
<evidence type="ECO:0000256" key="9">
    <source>
        <dbReference type="ARBA" id="ARBA00022842"/>
    </source>
</evidence>
<evidence type="ECO:0000256" key="5">
    <source>
        <dbReference type="ARBA" id="ARBA00022598"/>
    </source>
</evidence>
<dbReference type="InterPro" id="IPR004188">
    <property type="entry name" value="Phe-tRNA_ligase_II_N"/>
</dbReference>
<evidence type="ECO:0000256" key="8">
    <source>
        <dbReference type="ARBA" id="ARBA00022840"/>
    </source>
</evidence>
<keyword evidence="8 13" id="KW-0067">ATP-binding</keyword>
<dbReference type="GO" id="GO:0004826">
    <property type="term" value="F:phenylalanine-tRNA ligase activity"/>
    <property type="evidence" value="ECO:0007669"/>
    <property type="project" value="UniProtKB-UniRule"/>
</dbReference>
<dbReference type="NCBIfam" id="TIGR00468">
    <property type="entry name" value="pheS"/>
    <property type="match status" value="1"/>
</dbReference>
<evidence type="ECO:0000259" key="14">
    <source>
        <dbReference type="PROSITE" id="PS50862"/>
    </source>
</evidence>
<keyword evidence="11 13" id="KW-0030">Aminoacyl-tRNA synthetase</keyword>
<dbReference type="SUPFAM" id="SSF46589">
    <property type="entry name" value="tRNA-binding arm"/>
    <property type="match status" value="1"/>
</dbReference>
<evidence type="ECO:0000256" key="3">
    <source>
        <dbReference type="ARBA" id="ARBA00011209"/>
    </source>
</evidence>
<comment type="catalytic activity">
    <reaction evidence="12 13">
        <text>tRNA(Phe) + L-phenylalanine + ATP = L-phenylalanyl-tRNA(Phe) + AMP + diphosphate + H(+)</text>
        <dbReference type="Rhea" id="RHEA:19413"/>
        <dbReference type="Rhea" id="RHEA-COMP:9668"/>
        <dbReference type="Rhea" id="RHEA-COMP:9699"/>
        <dbReference type="ChEBI" id="CHEBI:15378"/>
        <dbReference type="ChEBI" id="CHEBI:30616"/>
        <dbReference type="ChEBI" id="CHEBI:33019"/>
        <dbReference type="ChEBI" id="CHEBI:58095"/>
        <dbReference type="ChEBI" id="CHEBI:78442"/>
        <dbReference type="ChEBI" id="CHEBI:78531"/>
        <dbReference type="ChEBI" id="CHEBI:456215"/>
        <dbReference type="EC" id="6.1.1.20"/>
    </reaction>
</comment>
<sequence length="348" mass="39397">MAEAIELARILDEIEHVHDLRQLDAVRHQWVGRKGWLTEQMKALSQLPPEERRQRGQMLNQWRAAIVEKLETKEAWLNEQAERERLVEETLDMSWPGRVPEVGLLHPMTRVRRRIEDVLMRMGFSLAYGPQVETEWYNFEALNILPDHPARDMQDSFFVDIPHLVLRTHTSPVQIRSMQAHQGRLPVKIAAPGFTYRRDDDATHVPMFQQVEGLLIDRGIGLADLKGTLNLLAGALFGESIGTRFRSSYFPFTEPSVEMDVTCAVCGGEGCRVCKETGWVEILGAGVVHPQVLKNGGYDPAHVSGFAFGLGIERVTMRIFGVDDLRLLYQNDLRYLAQFVSGGGSDLP</sequence>
<dbReference type="CDD" id="cd00496">
    <property type="entry name" value="PheRS_alpha_core"/>
    <property type="match status" value="1"/>
</dbReference>
<dbReference type="STRING" id="679936.Sulac_1375"/>
<dbReference type="PROSITE" id="PS50862">
    <property type="entry name" value="AA_TRNA_LIGASE_II"/>
    <property type="match status" value="1"/>
</dbReference>
<keyword evidence="9 13" id="KW-0460">Magnesium</keyword>
<evidence type="ECO:0000256" key="6">
    <source>
        <dbReference type="ARBA" id="ARBA00022723"/>
    </source>
</evidence>
<evidence type="ECO:0000256" key="7">
    <source>
        <dbReference type="ARBA" id="ARBA00022741"/>
    </source>
</evidence>
<reference evidence="16" key="1">
    <citation type="submission" date="2011-12" db="EMBL/GenBank/DDBJ databases">
        <title>The complete genome of chromosome of Sulfobacillus acidophilus DSM 10332.</title>
        <authorList>
            <person name="Lucas S."/>
            <person name="Han J."/>
            <person name="Lapidus A."/>
            <person name="Bruce D."/>
            <person name="Goodwin L."/>
            <person name="Pitluck S."/>
            <person name="Peters L."/>
            <person name="Kyrpides N."/>
            <person name="Mavromatis K."/>
            <person name="Ivanova N."/>
            <person name="Mikhailova N."/>
            <person name="Chertkov O."/>
            <person name="Saunders E."/>
            <person name="Detter J.C."/>
            <person name="Tapia R."/>
            <person name="Han C."/>
            <person name="Land M."/>
            <person name="Hauser L."/>
            <person name="Markowitz V."/>
            <person name="Cheng J.-F."/>
            <person name="Hugenholtz P."/>
            <person name="Woyke T."/>
            <person name="Wu D."/>
            <person name="Pukall R."/>
            <person name="Gehrich-Schroeter G."/>
            <person name="Schneider S."/>
            <person name="Klenk H.-P."/>
            <person name="Eisen J.A."/>
        </authorList>
    </citation>
    <scope>NUCLEOTIDE SEQUENCE [LARGE SCALE GENOMIC DNA]</scope>
    <source>
        <strain evidence="16">ATCC 700253 / DSM 10332 / NAL</strain>
    </source>
</reference>
<evidence type="ECO:0000256" key="10">
    <source>
        <dbReference type="ARBA" id="ARBA00022917"/>
    </source>
</evidence>
<dbReference type="InterPro" id="IPR010978">
    <property type="entry name" value="tRNA-bd_arm"/>
</dbReference>
<dbReference type="InterPro" id="IPR002319">
    <property type="entry name" value="Phenylalanyl-tRNA_Synthase"/>
</dbReference>
<dbReference type="Pfam" id="PF02912">
    <property type="entry name" value="Phe_tRNA-synt_N"/>
    <property type="match status" value="1"/>
</dbReference>
<evidence type="ECO:0000256" key="11">
    <source>
        <dbReference type="ARBA" id="ARBA00023146"/>
    </source>
</evidence>
<dbReference type="EMBL" id="CP003179">
    <property type="protein sequence ID" value="AEW04872.1"/>
    <property type="molecule type" value="Genomic_DNA"/>
</dbReference>
<protein>
    <recommendedName>
        <fullName evidence="13">Phenylalanine--tRNA ligase alpha subunit</fullName>
        <ecNumber evidence="13">6.1.1.20</ecNumber>
    </recommendedName>
    <alternativeName>
        <fullName evidence="13">Phenylalanyl-tRNA synthetase alpha subunit</fullName>
        <shortName evidence="13">PheRS</shortName>
    </alternativeName>
</protein>
<dbReference type="InterPro" id="IPR006195">
    <property type="entry name" value="aa-tRNA-synth_II"/>
</dbReference>
<evidence type="ECO:0000313" key="15">
    <source>
        <dbReference type="EMBL" id="AEW04872.1"/>
    </source>
</evidence>
<dbReference type="InterPro" id="IPR022911">
    <property type="entry name" value="Phe_tRNA_ligase_alpha1_bac"/>
</dbReference>
<comment type="cofactor">
    <cofactor evidence="13">
        <name>Mg(2+)</name>
        <dbReference type="ChEBI" id="CHEBI:18420"/>
    </cofactor>
    <text evidence="13">Binds 2 magnesium ions per tetramer.</text>
</comment>
<evidence type="ECO:0000256" key="2">
    <source>
        <dbReference type="ARBA" id="ARBA00010207"/>
    </source>
</evidence>
<dbReference type="PANTHER" id="PTHR11538">
    <property type="entry name" value="PHENYLALANYL-TRNA SYNTHETASE"/>
    <property type="match status" value="1"/>
</dbReference>
<dbReference type="InterPro" id="IPR004529">
    <property type="entry name" value="Phe-tRNA-synth_IIc_asu"/>
</dbReference>
<dbReference type="GO" id="GO:0140096">
    <property type="term" value="F:catalytic activity, acting on a protein"/>
    <property type="evidence" value="ECO:0007669"/>
    <property type="project" value="UniProtKB-ARBA"/>
</dbReference>
<dbReference type="Pfam" id="PF01409">
    <property type="entry name" value="tRNA-synt_2d"/>
    <property type="match status" value="1"/>
</dbReference>